<sequence>MKFLPKISGRFFDYLLIGNAESLADFQWWLFHPGMLFQSRTQWWGKRGPRNRPHEGLDLCCYANATGRNGRVGQDFCIPATFTGQIVKIEDDFLGKSIYLGHGIYSPNGRQLFTVYGHTTPRGLLTAGDRVAEGEIIGAVSVLAKKALVRPHLHLTLAWIPPAVPVDQLSWQNLGSDPGITLIDPLIVFPTAYRIIAAKEEGTVDFL</sequence>
<reference evidence="3" key="2">
    <citation type="submission" date="2011-03" db="EMBL/GenBank/DDBJ databases">
        <title>The complete genome of Desulfobacca acetoxidans DSM 11109.</title>
        <authorList>
            <consortium name="US DOE Joint Genome Institute (JGI-PGF)"/>
            <person name="Lucas S."/>
            <person name="Copeland A."/>
            <person name="Lapidus A."/>
            <person name="Bruce D."/>
            <person name="Goodwin L."/>
            <person name="Pitluck S."/>
            <person name="Peters L."/>
            <person name="Kyrpides N."/>
            <person name="Mavromatis K."/>
            <person name="Ivanova N."/>
            <person name="Ovchinnikova G."/>
            <person name="Teshima H."/>
            <person name="Detter J.C."/>
            <person name="Han C."/>
            <person name="Land M."/>
            <person name="Hauser L."/>
            <person name="Markowitz V."/>
            <person name="Cheng J.-F."/>
            <person name="Hugenholtz P."/>
            <person name="Woyke T."/>
            <person name="Wu D."/>
            <person name="Spring S."/>
            <person name="Schueler E."/>
            <person name="Brambilla E."/>
            <person name="Klenk H.-P."/>
            <person name="Eisen J.A."/>
        </authorList>
    </citation>
    <scope>NUCLEOTIDE SEQUENCE [LARGE SCALE GENOMIC DNA]</scope>
    <source>
        <strain evidence="3">ATCC 700848 / DSM 11109 / ASRB2</strain>
    </source>
</reference>
<dbReference type="InterPro" id="IPR011055">
    <property type="entry name" value="Dup_hybrid_motif"/>
</dbReference>
<dbReference type="InterPro" id="IPR016047">
    <property type="entry name" value="M23ase_b-sheet_dom"/>
</dbReference>
<reference evidence="2 3" key="1">
    <citation type="journal article" date="2011" name="Stand. Genomic Sci.">
        <title>Complete genome sequence of the acetate-degrading sulfate reducer Desulfobacca acetoxidans type strain (ASRB2).</title>
        <authorList>
            <person name="Goker M."/>
            <person name="Teshima H."/>
            <person name="Lapidus A."/>
            <person name="Nolan M."/>
            <person name="Lucas S."/>
            <person name="Hammon N."/>
            <person name="Deshpande S."/>
            <person name="Cheng J.F."/>
            <person name="Tapia R."/>
            <person name="Han C."/>
            <person name="Goodwin L."/>
            <person name="Pitluck S."/>
            <person name="Huntemann M."/>
            <person name="Liolios K."/>
            <person name="Ivanova N."/>
            <person name="Pagani I."/>
            <person name="Mavromatis K."/>
            <person name="Ovchinikova G."/>
            <person name="Pati A."/>
            <person name="Chen A."/>
            <person name="Palaniappan K."/>
            <person name="Land M."/>
            <person name="Hauser L."/>
            <person name="Brambilla E.M."/>
            <person name="Rohde M."/>
            <person name="Spring S."/>
            <person name="Detter J.C."/>
            <person name="Woyke T."/>
            <person name="Bristow J."/>
            <person name="Eisen J.A."/>
            <person name="Markowitz V."/>
            <person name="Hugenholtz P."/>
            <person name="Kyrpides N.C."/>
            <person name="Klenk H.P."/>
        </authorList>
    </citation>
    <scope>NUCLEOTIDE SEQUENCE [LARGE SCALE GENOMIC DNA]</scope>
    <source>
        <strain evidence="3">ATCC 700848 / DSM 11109 / ASRB2</strain>
    </source>
</reference>
<dbReference type="KEGG" id="dao:Desac_0213"/>
<evidence type="ECO:0000313" key="3">
    <source>
        <dbReference type="Proteomes" id="UP000000483"/>
    </source>
</evidence>
<dbReference type="AlphaFoldDB" id="F2NEB6"/>
<dbReference type="SUPFAM" id="SSF51261">
    <property type="entry name" value="Duplicated hybrid motif"/>
    <property type="match status" value="1"/>
</dbReference>
<dbReference type="eggNOG" id="COG0739">
    <property type="taxonomic scope" value="Bacteria"/>
</dbReference>
<proteinExistence type="predicted"/>
<dbReference type="HOGENOM" id="CLU_1452248_0_0_7"/>
<evidence type="ECO:0000259" key="1">
    <source>
        <dbReference type="Pfam" id="PF01551"/>
    </source>
</evidence>
<dbReference type="Pfam" id="PF01551">
    <property type="entry name" value="Peptidase_M23"/>
    <property type="match status" value="1"/>
</dbReference>
<dbReference type="Gene3D" id="2.70.70.10">
    <property type="entry name" value="Glucose Permease (Domain IIA)"/>
    <property type="match status" value="1"/>
</dbReference>
<feature type="domain" description="M23ase beta-sheet core" evidence="1">
    <location>
        <begin position="78"/>
        <end position="157"/>
    </location>
</feature>
<dbReference type="EMBL" id="CP002629">
    <property type="protein sequence ID" value="AEB08106.1"/>
    <property type="molecule type" value="Genomic_DNA"/>
</dbReference>
<dbReference type="Proteomes" id="UP000000483">
    <property type="component" value="Chromosome"/>
</dbReference>
<keyword evidence="3" id="KW-1185">Reference proteome</keyword>
<name>F2NEB6_DESAR</name>
<evidence type="ECO:0000313" key="2">
    <source>
        <dbReference type="EMBL" id="AEB08106.1"/>
    </source>
</evidence>
<protein>
    <submittedName>
        <fullName evidence="2">Peptidase M23</fullName>
    </submittedName>
</protein>
<accession>F2NEB6</accession>
<gene>
    <name evidence="2" type="ordered locus">Desac_0213</name>
</gene>
<organism evidence="2 3">
    <name type="scientific">Desulfobacca acetoxidans (strain ATCC 700848 / DSM 11109 / ASRB2)</name>
    <dbReference type="NCBI Taxonomy" id="880072"/>
    <lineage>
        <taxon>Bacteria</taxon>
        <taxon>Pseudomonadati</taxon>
        <taxon>Thermodesulfobacteriota</taxon>
        <taxon>Desulfobaccia</taxon>
        <taxon>Desulfobaccales</taxon>
        <taxon>Desulfobaccaceae</taxon>
        <taxon>Desulfobacca</taxon>
    </lineage>
</organism>